<dbReference type="InterPro" id="IPR013785">
    <property type="entry name" value="Aldolase_TIM"/>
</dbReference>
<evidence type="ECO:0000256" key="3">
    <source>
        <dbReference type="ARBA" id="ARBA00022691"/>
    </source>
</evidence>
<keyword evidence="3" id="KW-0949">S-adenosyl-L-methionine</keyword>
<dbReference type="SMART" id="SM00729">
    <property type="entry name" value="Elp3"/>
    <property type="match status" value="1"/>
</dbReference>
<evidence type="ECO:0000256" key="5">
    <source>
        <dbReference type="ARBA" id="ARBA00023004"/>
    </source>
</evidence>
<dbReference type="InterPro" id="IPR017200">
    <property type="entry name" value="PqqE-like"/>
</dbReference>
<dbReference type="NCBIfam" id="TIGR04053">
    <property type="entry name" value="TIGR04053 family radical SAM/SPASM domain-containing protein"/>
    <property type="match status" value="1"/>
</dbReference>
<reference evidence="8 9" key="1">
    <citation type="submission" date="2019-11" db="EMBL/GenBank/DDBJ databases">
        <title>Acidiferrimicrobium australis gen. nov., sp. nov., an acidophilic and obligately heterotrophic, member of the Actinobacteria that catalyses dissimilatory oxido- reduction of iron isolated from metal-rich acidic water in Chile.</title>
        <authorList>
            <person name="Gonzalez D."/>
            <person name="Huber K."/>
            <person name="Hedrich S."/>
            <person name="Rojas-Villalobos C."/>
            <person name="Quatrini R."/>
            <person name="Dinamarca M.A."/>
            <person name="Schwarz A."/>
            <person name="Canales C."/>
            <person name="Nancucheo I."/>
        </authorList>
    </citation>
    <scope>NUCLEOTIDE SEQUENCE [LARGE SCALE GENOMIC DNA]</scope>
    <source>
        <strain evidence="8 9">USS-CCA1</strain>
    </source>
</reference>
<evidence type="ECO:0000313" key="9">
    <source>
        <dbReference type="Proteomes" id="UP000437736"/>
    </source>
</evidence>
<evidence type="ECO:0000256" key="6">
    <source>
        <dbReference type="ARBA" id="ARBA00023014"/>
    </source>
</evidence>
<dbReference type="SUPFAM" id="SSF102114">
    <property type="entry name" value="Radical SAM enzymes"/>
    <property type="match status" value="1"/>
</dbReference>
<dbReference type="InterPro" id="IPR050377">
    <property type="entry name" value="Radical_SAM_PqqE_MftC-like"/>
</dbReference>
<gene>
    <name evidence="8" type="ORF">GHK86_06455</name>
</gene>
<evidence type="ECO:0000256" key="2">
    <source>
        <dbReference type="ARBA" id="ARBA00022485"/>
    </source>
</evidence>
<comment type="cofactor">
    <cofactor evidence="1">
        <name>[4Fe-4S] cluster</name>
        <dbReference type="ChEBI" id="CHEBI:49883"/>
    </cofactor>
</comment>
<dbReference type="Proteomes" id="UP000437736">
    <property type="component" value="Unassembled WGS sequence"/>
</dbReference>
<organism evidence="8 9">
    <name type="scientific">Acidiferrimicrobium australe</name>
    <dbReference type="NCBI Taxonomy" id="2664430"/>
    <lineage>
        <taxon>Bacteria</taxon>
        <taxon>Bacillati</taxon>
        <taxon>Actinomycetota</taxon>
        <taxon>Acidimicrobiia</taxon>
        <taxon>Acidimicrobiales</taxon>
        <taxon>Acidimicrobiaceae</taxon>
        <taxon>Acidiferrimicrobium</taxon>
    </lineage>
</organism>
<keyword evidence="5" id="KW-0408">Iron</keyword>
<keyword evidence="9" id="KW-1185">Reference proteome</keyword>
<dbReference type="EMBL" id="WJHE01000278">
    <property type="protein sequence ID" value="MST32362.1"/>
    <property type="molecule type" value="Genomic_DNA"/>
</dbReference>
<evidence type="ECO:0000256" key="1">
    <source>
        <dbReference type="ARBA" id="ARBA00001966"/>
    </source>
</evidence>
<dbReference type="Gene3D" id="3.20.20.70">
    <property type="entry name" value="Aldolase class I"/>
    <property type="match status" value="1"/>
</dbReference>
<dbReference type="Pfam" id="PF04055">
    <property type="entry name" value="Radical_SAM"/>
    <property type="match status" value="1"/>
</dbReference>
<dbReference type="InterPro" id="IPR006638">
    <property type="entry name" value="Elp3/MiaA/NifB-like_rSAM"/>
</dbReference>
<dbReference type="InterPro" id="IPR007197">
    <property type="entry name" value="rSAM"/>
</dbReference>
<accession>A0ABW9QRS0</accession>
<sequence length="392" mass="41222">MPSSAPTPTADGNIRRLRFDVSARPFLVLLELTRACDLACRHCRAEAIPEREADELTTSEVAAVLDDLAALGPPRPRLVLTGGDPLRRPDLDQLVWHASGAGLSVAVSPAGTPRATPDRLGALRAAGAGAVSFSLDAASAPAHDAFRRVDGSFHWTLAGCEAAHAAGLRLQVNSTVTAATINELPALARLVSELHVGMWSVFFVVPVGRAGADQALSAAQTEDVLRFLQAVADWVPLKTTEAPAFRRVVSQPATSRPGPLYRALTRRLDEVWPVAARPSVRRRAPLAVGDGRGVVFVSRRGDVQPSGFLPLVAGNVREAPLTTIYATAPLLRALRDGAARDGRCGRCEYTDTCGGSRAQAFARTGDPLAADPSCPYEPGAGGSPLHAAAALR</sequence>
<dbReference type="PANTHER" id="PTHR11228:SF34">
    <property type="entry name" value="TUNGSTEN-CONTAINING ALDEHYDE FERREDOXIN OXIDOREDUCTASE COFACTOR MODIFYING PROTEIN"/>
    <property type="match status" value="1"/>
</dbReference>
<protein>
    <submittedName>
        <fullName evidence="8">TIGR04053 family radical SAM/SPASM domain-containing protein</fullName>
    </submittedName>
</protein>
<comment type="caution">
    <text evidence="8">The sequence shown here is derived from an EMBL/GenBank/DDBJ whole genome shotgun (WGS) entry which is preliminary data.</text>
</comment>
<dbReference type="CDD" id="cd01335">
    <property type="entry name" value="Radical_SAM"/>
    <property type="match status" value="1"/>
</dbReference>
<dbReference type="PIRSF" id="PIRSF037420">
    <property type="entry name" value="PQQ_syn_pqqE"/>
    <property type="match status" value="1"/>
</dbReference>
<dbReference type="SFLD" id="SFLDG01067">
    <property type="entry name" value="SPASM/twitch_domain_containing"/>
    <property type="match status" value="1"/>
</dbReference>
<dbReference type="PROSITE" id="PS51918">
    <property type="entry name" value="RADICAL_SAM"/>
    <property type="match status" value="1"/>
</dbReference>
<dbReference type="CDD" id="cd21123">
    <property type="entry name" value="SPASM_MftC-like"/>
    <property type="match status" value="1"/>
</dbReference>
<evidence type="ECO:0000259" key="7">
    <source>
        <dbReference type="PROSITE" id="PS51918"/>
    </source>
</evidence>
<evidence type="ECO:0000256" key="4">
    <source>
        <dbReference type="ARBA" id="ARBA00022723"/>
    </source>
</evidence>
<keyword evidence="2" id="KW-0004">4Fe-4S</keyword>
<evidence type="ECO:0000313" key="8">
    <source>
        <dbReference type="EMBL" id="MST32362.1"/>
    </source>
</evidence>
<dbReference type="PANTHER" id="PTHR11228">
    <property type="entry name" value="RADICAL SAM DOMAIN PROTEIN"/>
    <property type="match status" value="1"/>
</dbReference>
<name>A0ABW9QRS0_9ACTN</name>
<dbReference type="InterPro" id="IPR058240">
    <property type="entry name" value="rSAM_sf"/>
</dbReference>
<feature type="domain" description="Radical SAM core" evidence="7">
    <location>
        <begin position="22"/>
        <end position="238"/>
    </location>
</feature>
<keyword evidence="4" id="KW-0479">Metal-binding</keyword>
<dbReference type="SFLD" id="SFLDS00029">
    <property type="entry name" value="Radical_SAM"/>
    <property type="match status" value="1"/>
</dbReference>
<proteinExistence type="predicted"/>
<keyword evidence="6" id="KW-0411">Iron-sulfur</keyword>